<feature type="transmembrane region" description="Helical" evidence="5">
    <location>
        <begin position="32"/>
        <end position="52"/>
    </location>
</feature>
<dbReference type="EMBL" id="VSSQ01000037">
    <property type="protein sequence ID" value="MPL67596.1"/>
    <property type="molecule type" value="Genomic_DNA"/>
</dbReference>
<dbReference type="NCBIfam" id="TIGR03794">
    <property type="entry name" value="NHLM_micro_HlyD"/>
    <property type="match status" value="1"/>
</dbReference>
<dbReference type="AlphaFoldDB" id="A0A644TKW1"/>
<name>A0A644TKW1_9ZZZZ</name>
<dbReference type="InterPro" id="IPR050739">
    <property type="entry name" value="MFP"/>
</dbReference>
<dbReference type="SUPFAM" id="SSF111369">
    <property type="entry name" value="HlyD-like secretion proteins"/>
    <property type="match status" value="1"/>
</dbReference>
<evidence type="ECO:0000256" key="5">
    <source>
        <dbReference type="SAM" id="Phobius"/>
    </source>
</evidence>
<keyword evidence="2 5" id="KW-0812">Transmembrane</keyword>
<gene>
    <name evidence="6" type="ORF">SDC9_13294</name>
</gene>
<evidence type="ECO:0000256" key="4">
    <source>
        <dbReference type="ARBA" id="ARBA00023136"/>
    </source>
</evidence>
<evidence type="ECO:0000256" key="3">
    <source>
        <dbReference type="ARBA" id="ARBA00022989"/>
    </source>
</evidence>
<dbReference type="Gene3D" id="2.40.50.100">
    <property type="match status" value="1"/>
</dbReference>
<comment type="caution">
    <text evidence="6">The sequence shown here is derived from an EMBL/GenBank/DDBJ whole genome shotgun (WGS) entry which is preliminary data.</text>
</comment>
<keyword evidence="3 5" id="KW-1133">Transmembrane helix</keyword>
<sequence>MMRQGLFRDVSLTRLSSPEQLDQRIQVTSPKAWLALLAIGLILMSGVAWGLLGSIPTKIQGQGILLNNGGVFSLQHHASGQVSDIRVKVGQEVRQGDVVARIEQPELVNQIKGLLSSQADLNRNSQGEDPALAGIEEQIQQLRSELIYQTQVVSEVDGRILELTMSKGSIIKPGDTLATLEQYGDTVKLEAVVYVPAEQGGLLRPGMECQISPTTVNKEEYGYLLGRVNRVAEYPATAQSMMQILGNESLVAFLAGQGAPLLVKIDLVPDSATESGYRWSSPLGPPMSFQSGTIITTEIITKREKPIQKIIPF</sequence>
<protein>
    <submittedName>
        <fullName evidence="6">Uncharacterized protein</fullName>
    </submittedName>
</protein>
<keyword evidence="4 5" id="KW-0472">Membrane</keyword>
<dbReference type="GO" id="GO:0016020">
    <property type="term" value="C:membrane"/>
    <property type="evidence" value="ECO:0007669"/>
    <property type="project" value="UniProtKB-SubCell"/>
</dbReference>
<dbReference type="PANTHER" id="PTHR30386">
    <property type="entry name" value="MEMBRANE FUSION SUBUNIT OF EMRAB-TOLC MULTIDRUG EFFLUX PUMP"/>
    <property type="match status" value="1"/>
</dbReference>
<evidence type="ECO:0000256" key="1">
    <source>
        <dbReference type="ARBA" id="ARBA00004167"/>
    </source>
</evidence>
<accession>A0A644TKW1</accession>
<evidence type="ECO:0000256" key="2">
    <source>
        <dbReference type="ARBA" id="ARBA00022692"/>
    </source>
</evidence>
<reference evidence="6" key="1">
    <citation type="submission" date="2019-08" db="EMBL/GenBank/DDBJ databases">
        <authorList>
            <person name="Kucharzyk K."/>
            <person name="Murdoch R.W."/>
            <person name="Higgins S."/>
            <person name="Loffler F."/>
        </authorList>
    </citation>
    <scope>NUCLEOTIDE SEQUENCE</scope>
</reference>
<proteinExistence type="predicted"/>
<comment type="subcellular location">
    <subcellularLocation>
        <location evidence="1">Membrane</location>
        <topology evidence="1">Single-pass membrane protein</topology>
    </subcellularLocation>
</comment>
<dbReference type="InterPro" id="IPR022275">
    <property type="entry name" value="NHPM_bacteriocin_SS_HylD"/>
</dbReference>
<evidence type="ECO:0000313" key="6">
    <source>
        <dbReference type="EMBL" id="MPL67596.1"/>
    </source>
</evidence>
<organism evidence="6">
    <name type="scientific">bioreactor metagenome</name>
    <dbReference type="NCBI Taxonomy" id="1076179"/>
    <lineage>
        <taxon>unclassified sequences</taxon>
        <taxon>metagenomes</taxon>
        <taxon>ecological metagenomes</taxon>
    </lineage>
</organism>
<dbReference type="PANTHER" id="PTHR30386:SF26">
    <property type="entry name" value="TRANSPORT PROTEIN COMB"/>
    <property type="match status" value="1"/>
</dbReference>